<keyword evidence="2" id="KW-1185">Reference proteome</keyword>
<accession>A0ABW0IGH8</accession>
<dbReference type="RefSeq" id="WP_379848463.1">
    <property type="nucleotide sequence ID" value="NZ_JBHSMA010000007.1"/>
</dbReference>
<dbReference type="Proteomes" id="UP001596106">
    <property type="component" value="Unassembled WGS sequence"/>
</dbReference>
<gene>
    <name evidence="1" type="ORF">ACFPMF_19785</name>
</gene>
<dbReference type="EMBL" id="JBHSMA010000007">
    <property type="protein sequence ID" value="MFC5411572.1"/>
    <property type="molecule type" value="Genomic_DNA"/>
</dbReference>
<dbReference type="InterPro" id="IPR025345">
    <property type="entry name" value="DUF4249"/>
</dbReference>
<proteinExistence type="predicted"/>
<evidence type="ECO:0000313" key="2">
    <source>
        <dbReference type="Proteomes" id="UP001596106"/>
    </source>
</evidence>
<evidence type="ECO:0000313" key="1">
    <source>
        <dbReference type="EMBL" id="MFC5411572.1"/>
    </source>
</evidence>
<dbReference type="PROSITE" id="PS51257">
    <property type="entry name" value="PROKAR_LIPOPROTEIN"/>
    <property type="match status" value="1"/>
</dbReference>
<protein>
    <submittedName>
        <fullName evidence="1">DUF4249 domain-containing protein</fullName>
    </submittedName>
</protein>
<comment type="caution">
    <text evidence="1">The sequence shown here is derived from an EMBL/GenBank/DDBJ whole genome shotgun (WGS) entry which is preliminary data.</text>
</comment>
<name>A0ABW0IGH8_9BACT</name>
<organism evidence="1 2">
    <name type="scientific">Larkinella bovis</name>
    <dbReference type="NCBI Taxonomy" id="683041"/>
    <lineage>
        <taxon>Bacteria</taxon>
        <taxon>Pseudomonadati</taxon>
        <taxon>Bacteroidota</taxon>
        <taxon>Cytophagia</taxon>
        <taxon>Cytophagales</taxon>
        <taxon>Spirosomataceae</taxon>
        <taxon>Larkinella</taxon>
    </lineage>
</organism>
<reference evidence="2" key="1">
    <citation type="journal article" date="2019" name="Int. J. Syst. Evol. Microbiol.">
        <title>The Global Catalogue of Microorganisms (GCM) 10K type strain sequencing project: providing services to taxonomists for standard genome sequencing and annotation.</title>
        <authorList>
            <consortium name="The Broad Institute Genomics Platform"/>
            <consortium name="The Broad Institute Genome Sequencing Center for Infectious Disease"/>
            <person name="Wu L."/>
            <person name="Ma J."/>
        </authorList>
    </citation>
    <scope>NUCLEOTIDE SEQUENCE [LARGE SCALE GENOMIC DNA]</scope>
    <source>
        <strain evidence="2">CCUG 55250</strain>
    </source>
</reference>
<dbReference type="Pfam" id="PF14054">
    <property type="entry name" value="DUF4249"/>
    <property type="match status" value="1"/>
</dbReference>
<sequence length="345" mass="38302">MKPVLLTLLILAGLVSCIDQVNLPIRNEKPQLVVDGLITNEKPPYTVRLSYSGSFTFDQETPQDQKITNATVTLADDAGHSASLAHTASNPGHYQTTDSSFVGQPGRSYTLTIRLADGKIYVSAPEKMPANPGIDRVYARFTPTESVTLPYQYYFYADITDPAAQTNFYRWTAYTYTTRISTGIPCCLGCPGRCYDRCWLQFFSQDINILSDNGVNGNRLPQRLVMRSPIYNPGPTLVEVQQYSLTPAAYQFWKLFKEQQSRTGTIFDPLPASVTGNITNASDPEEHALGYFGASAIARKRFREQGDATYGQAIYGFISSLIVPQGDCRATYGFQWPVSEPAGWQ</sequence>